<feature type="region of interest" description="Disordered" evidence="1">
    <location>
        <begin position="208"/>
        <end position="255"/>
    </location>
</feature>
<evidence type="ECO:0000256" key="1">
    <source>
        <dbReference type="SAM" id="MobiDB-lite"/>
    </source>
</evidence>
<reference evidence="2 3" key="1">
    <citation type="submission" date="2019-06" db="EMBL/GenBank/DDBJ databases">
        <title>A chromosomal-level reference genome of Carpinus fangiana (Coryloideae, Betulaceae).</title>
        <authorList>
            <person name="Yang X."/>
            <person name="Wang Z."/>
            <person name="Zhang L."/>
            <person name="Hao G."/>
            <person name="Liu J."/>
            <person name="Yang Y."/>
        </authorList>
    </citation>
    <scope>NUCLEOTIDE SEQUENCE [LARGE SCALE GENOMIC DNA]</scope>
    <source>
        <strain evidence="2">Cfa_2016G</strain>
        <tissue evidence="2">Leaf</tissue>
    </source>
</reference>
<feature type="compositionally biased region" description="Basic and acidic residues" evidence="1">
    <location>
        <begin position="336"/>
        <end position="351"/>
    </location>
</feature>
<accession>A0A5N6L2Q5</accession>
<gene>
    <name evidence="2" type="ORF">FH972_025896</name>
</gene>
<dbReference type="EMBL" id="VIBQ01000072">
    <property type="protein sequence ID" value="KAB8606267.1"/>
    <property type="molecule type" value="Genomic_DNA"/>
</dbReference>
<sequence>MPASIPVPTKARAQPLSFQQSAAFLRSTIASKPPAVNPQELMWAYQLKREHGHLLTRIDDLSATVATVEHQQAACASDFCTIKNLEQTRELDAEVNRENAIKLTRRVEALDSSITSTVQKSGMALIQPLQSRTTSLETQLKALSIQISEAKTTLGQSDHRTVTAIELFAKQLKNVTDRLLAKGMLEPADLSIDSVPYRLRGPRDMPTKLHRSSTASFHGQFAGGLNAGRTANDDDDERETNQITVSTPTPNQPDHLESIVDVAPVRRTSKDKIQIVNMARRPRTLSEATTVDECAPPSAKKIQAQKETLVSDSSFLKPLLVRPRKPGMALKNSRTTRKDSLRRAHAKDGNLGHKISSNLTLPRPQAPRKPSPWKDGVALRFPSSTHASPTPISRAQPPHITCASDRNQTGKPKPKDHEAGPTD</sequence>
<organism evidence="2 3">
    <name type="scientific">Carpinus fangiana</name>
    <dbReference type="NCBI Taxonomy" id="176857"/>
    <lineage>
        <taxon>Eukaryota</taxon>
        <taxon>Viridiplantae</taxon>
        <taxon>Streptophyta</taxon>
        <taxon>Embryophyta</taxon>
        <taxon>Tracheophyta</taxon>
        <taxon>Spermatophyta</taxon>
        <taxon>Magnoliopsida</taxon>
        <taxon>eudicotyledons</taxon>
        <taxon>Gunneridae</taxon>
        <taxon>Pentapetalae</taxon>
        <taxon>rosids</taxon>
        <taxon>fabids</taxon>
        <taxon>Fagales</taxon>
        <taxon>Betulaceae</taxon>
        <taxon>Carpinus</taxon>
    </lineage>
</organism>
<dbReference type="Proteomes" id="UP000327013">
    <property type="component" value="Unassembled WGS sequence"/>
</dbReference>
<dbReference type="AlphaFoldDB" id="A0A5N6L2Q5"/>
<feature type="compositionally biased region" description="Basic and acidic residues" evidence="1">
    <location>
        <begin position="413"/>
        <end position="423"/>
    </location>
</feature>
<feature type="region of interest" description="Disordered" evidence="1">
    <location>
        <begin position="323"/>
        <end position="423"/>
    </location>
</feature>
<comment type="caution">
    <text evidence="2">The sequence shown here is derived from an EMBL/GenBank/DDBJ whole genome shotgun (WGS) entry which is preliminary data.</text>
</comment>
<keyword evidence="3" id="KW-1185">Reference proteome</keyword>
<protein>
    <submittedName>
        <fullName evidence="2">Uncharacterized protein</fullName>
    </submittedName>
</protein>
<dbReference type="OrthoDB" id="4225570at2759"/>
<proteinExistence type="predicted"/>
<feature type="compositionally biased region" description="Polar residues" evidence="1">
    <location>
        <begin position="382"/>
        <end position="393"/>
    </location>
</feature>
<name>A0A5N6L2Q5_9ROSI</name>
<evidence type="ECO:0000313" key="2">
    <source>
        <dbReference type="EMBL" id="KAB8606267.1"/>
    </source>
</evidence>
<evidence type="ECO:0000313" key="3">
    <source>
        <dbReference type="Proteomes" id="UP000327013"/>
    </source>
</evidence>